<dbReference type="OrthoDB" id="548504at2759"/>
<comment type="caution">
    <text evidence="3">The sequence shown here is derived from an EMBL/GenBank/DDBJ whole genome shotgun (WGS) entry which is preliminary data.</text>
</comment>
<dbReference type="PROSITE" id="PS50275">
    <property type="entry name" value="SAC"/>
    <property type="match status" value="1"/>
</dbReference>
<evidence type="ECO:0000313" key="4">
    <source>
        <dbReference type="Proteomes" id="UP000075714"/>
    </source>
</evidence>
<evidence type="ECO:0000313" key="3">
    <source>
        <dbReference type="EMBL" id="KXZ42780.1"/>
    </source>
</evidence>
<dbReference type="STRING" id="33097.A0A150G0D7"/>
<organism evidence="3 4">
    <name type="scientific">Gonium pectorale</name>
    <name type="common">Green alga</name>
    <dbReference type="NCBI Taxonomy" id="33097"/>
    <lineage>
        <taxon>Eukaryota</taxon>
        <taxon>Viridiplantae</taxon>
        <taxon>Chlorophyta</taxon>
        <taxon>core chlorophytes</taxon>
        <taxon>Chlorophyceae</taxon>
        <taxon>CS clade</taxon>
        <taxon>Chlamydomonadales</taxon>
        <taxon>Volvocaceae</taxon>
        <taxon>Gonium</taxon>
    </lineage>
</organism>
<keyword evidence="4" id="KW-1185">Reference proteome</keyword>
<dbReference type="EMBL" id="LSYV01000119">
    <property type="protein sequence ID" value="KXZ42780.1"/>
    <property type="molecule type" value="Genomic_DNA"/>
</dbReference>
<sequence>MVGYIGQATGATFELRQPLLATREPAAAEETGGGGAAAGGGARVPGDLTLIARVGVERPVAGGWRRGADRQGHAAGFAETEVVLTLWQELGGQPAGGDDAEPSPSASAAGGAGEAGRAEGPPAPEVQRSRCRVAVASYVMVAAHGTAPSGSASLVGLPLSRTELPQLAACGPAAARLEALCAAELRSIRAFASVDELEMAVRTDAAGSAAGAGGGGGRAAARSVSCVSRRVGSWQRGVVRVSSASTASAGGACEEVDLAQHALALPVLAELLAALGALDDPADLAAAHGGVMLGGRGRVAMCAWQRITGLTDLATRVAAPGLLSVALLADVLRRGAAYVEQPLLLPGAVYPWAQP</sequence>
<reference evidence="4" key="1">
    <citation type="journal article" date="2016" name="Nat. Commun.">
        <title>The Gonium pectorale genome demonstrates co-option of cell cycle regulation during the evolution of multicellularity.</title>
        <authorList>
            <person name="Hanschen E.R."/>
            <person name="Marriage T.N."/>
            <person name="Ferris P.J."/>
            <person name="Hamaji T."/>
            <person name="Toyoda A."/>
            <person name="Fujiyama A."/>
            <person name="Neme R."/>
            <person name="Noguchi H."/>
            <person name="Minakuchi Y."/>
            <person name="Suzuki M."/>
            <person name="Kawai-Toyooka H."/>
            <person name="Smith D.R."/>
            <person name="Sparks H."/>
            <person name="Anderson J."/>
            <person name="Bakaric R."/>
            <person name="Luria V."/>
            <person name="Karger A."/>
            <person name="Kirschner M.W."/>
            <person name="Durand P.M."/>
            <person name="Michod R.E."/>
            <person name="Nozaki H."/>
            <person name="Olson B.J."/>
        </authorList>
    </citation>
    <scope>NUCLEOTIDE SEQUENCE [LARGE SCALE GENOMIC DNA]</scope>
    <source>
        <strain evidence="4">NIES-2863</strain>
    </source>
</reference>
<feature type="domain" description="SAC" evidence="2">
    <location>
        <begin position="48"/>
        <end position="148"/>
    </location>
</feature>
<dbReference type="GO" id="GO:0016791">
    <property type="term" value="F:phosphatase activity"/>
    <property type="evidence" value="ECO:0007669"/>
    <property type="project" value="InterPro"/>
</dbReference>
<protein>
    <recommendedName>
        <fullName evidence="2">SAC domain-containing protein</fullName>
    </recommendedName>
</protein>
<name>A0A150G0D7_GONPE</name>
<dbReference type="AlphaFoldDB" id="A0A150G0D7"/>
<dbReference type="Proteomes" id="UP000075714">
    <property type="component" value="Unassembled WGS sequence"/>
</dbReference>
<accession>A0A150G0D7</accession>
<dbReference type="InterPro" id="IPR002013">
    <property type="entry name" value="SAC_dom"/>
</dbReference>
<feature type="region of interest" description="Disordered" evidence="1">
    <location>
        <begin position="91"/>
        <end position="127"/>
    </location>
</feature>
<gene>
    <name evidence="3" type="ORF">GPECTOR_119g411</name>
</gene>
<evidence type="ECO:0000259" key="2">
    <source>
        <dbReference type="PROSITE" id="PS50275"/>
    </source>
</evidence>
<proteinExistence type="predicted"/>
<evidence type="ECO:0000256" key="1">
    <source>
        <dbReference type="SAM" id="MobiDB-lite"/>
    </source>
</evidence>